<feature type="binding site" evidence="11">
    <location>
        <position position="139"/>
    </location>
    <ligand>
        <name>substrate</name>
    </ligand>
</feature>
<comment type="similarity">
    <text evidence="2 11">Belongs to the shikimate kinase family.</text>
</comment>
<evidence type="ECO:0000256" key="6">
    <source>
        <dbReference type="ARBA" id="ARBA00022741"/>
    </source>
</evidence>
<keyword evidence="7 11" id="KW-0418">Kinase</keyword>
<keyword evidence="11" id="KW-0460">Magnesium</keyword>
<evidence type="ECO:0000256" key="7">
    <source>
        <dbReference type="ARBA" id="ARBA00022777"/>
    </source>
</evidence>
<evidence type="ECO:0000256" key="3">
    <source>
        <dbReference type="ARBA" id="ARBA00012154"/>
    </source>
</evidence>
<evidence type="ECO:0000256" key="11">
    <source>
        <dbReference type="HAMAP-Rule" id="MF_00109"/>
    </source>
</evidence>
<dbReference type="PANTHER" id="PTHR21087">
    <property type="entry name" value="SHIKIMATE KINASE"/>
    <property type="match status" value="1"/>
</dbReference>
<keyword evidence="4 11" id="KW-0028">Amino-acid biosynthesis</keyword>
<comment type="subcellular location">
    <subcellularLocation>
        <location evidence="11">Cytoplasm</location>
    </subcellularLocation>
</comment>
<evidence type="ECO:0000256" key="2">
    <source>
        <dbReference type="ARBA" id="ARBA00006997"/>
    </source>
</evidence>
<dbReference type="PROSITE" id="PS01128">
    <property type="entry name" value="SHIKIMATE_KINASE"/>
    <property type="match status" value="1"/>
</dbReference>
<protein>
    <recommendedName>
        <fullName evidence="3 11">Shikimate kinase</fullName>
        <shortName evidence="11">SK</shortName>
        <ecNumber evidence="3 11">2.7.1.71</ecNumber>
    </recommendedName>
</protein>
<comment type="subunit">
    <text evidence="11">Monomer.</text>
</comment>
<dbReference type="GO" id="GO:0005829">
    <property type="term" value="C:cytosol"/>
    <property type="evidence" value="ECO:0007669"/>
    <property type="project" value="TreeGrafter"/>
</dbReference>
<dbReference type="HAMAP" id="MF_00109">
    <property type="entry name" value="Shikimate_kinase"/>
    <property type="match status" value="1"/>
</dbReference>
<comment type="caution">
    <text evidence="12">The sequence shown here is derived from an EMBL/GenBank/DDBJ whole genome shotgun (WGS) entry which is preliminary data.</text>
</comment>
<comment type="caution">
    <text evidence="11">Lacks conserved residue(s) required for the propagation of feature annotation.</text>
</comment>
<keyword evidence="11" id="KW-0479">Metal-binding</keyword>
<dbReference type="InterPro" id="IPR023000">
    <property type="entry name" value="Shikimate_kinase_CS"/>
</dbReference>
<dbReference type="SUPFAM" id="SSF52540">
    <property type="entry name" value="P-loop containing nucleoside triphosphate hydrolases"/>
    <property type="match status" value="1"/>
</dbReference>
<sequence>MNLPLNNIVLIGMMGTGKSTVGALLAAETGLTLVDLDQRIVQEAGRTIPDIFAAEGEAYFRELESALLRGTLQERGIVLATGGGAVLREENRLVMREGGLVVALQATAEEIIARVGEDPGRPLLAGGAKERVITLLEERKDAYAFAHLTIDTSGKSAEQVSAEILTHYRGS</sequence>
<comment type="pathway">
    <text evidence="1 11">Metabolic intermediate biosynthesis; chorismate biosynthesis; chorismate from D-erythrose 4-phosphate and phosphoenolpyruvate: step 5/7.</text>
</comment>
<dbReference type="Proteomes" id="UP001139534">
    <property type="component" value="Unassembled WGS sequence"/>
</dbReference>
<dbReference type="EC" id="2.7.1.71" evidence="3 11"/>
<feature type="binding site" evidence="11">
    <location>
        <position position="61"/>
    </location>
    <ligand>
        <name>substrate</name>
    </ligand>
</feature>
<evidence type="ECO:0000256" key="9">
    <source>
        <dbReference type="ARBA" id="ARBA00023141"/>
    </source>
</evidence>
<dbReference type="GO" id="GO:0008652">
    <property type="term" value="P:amino acid biosynthetic process"/>
    <property type="evidence" value="ECO:0007669"/>
    <property type="project" value="UniProtKB-KW"/>
</dbReference>
<reference evidence="12" key="1">
    <citation type="submission" date="2022-04" db="EMBL/GenBank/DDBJ databases">
        <authorList>
            <person name="Seo M.-J."/>
        </authorList>
    </citation>
    <scope>NUCLEOTIDE SEQUENCE</scope>
    <source>
        <strain evidence="12">MBLB2552</strain>
    </source>
</reference>
<keyword evidence="13" id="KW-1185">Reference proteome</keyword>
<evidence type="ECO:0000256" key="1">
    <source>
        <dbReference type="ARBA" id="ARBA00004842"/>
    </source>
</evidence>
<comment type="function">
    <text evidence="11">Catalyzes the specific phosphorylation of the 3-hydroxyl group of shikimic acid using ATP as a cosubstrate.</text>
</comment>
<dbReference type="GO" id="GO:0000287">
    <property type="term" value="F:magnesium ion binding"/>
    <property type="evidence" value="ECO:0007669"/>
    <property type="project" value="UniProtKB-UniRule"/>
</dbReference>
<dbReference type="AlphaFoldDB" id="A0A9X2BNI4"/>
<dbReference type="EMBL" id="JALPRK010000002">
    <property type="protein sequence ID" value="MCK8486093.1"/>
    <property type="molecule type" value="Genomic_DNA"/>
</dbReference>
<dbReference type="GO" id="GO:0004765">
    <property type="term" value="F:shikimate kinase activity"/>
    <property type="evidence" value="ECO:0007669"/>
    <property type="project" value="UniProtKB-UniRule"/>
</dbReference>
<accession>A0A9X2BNI4</accession>
<keyword evidence="8 11" id="KW-0067">ATP-binding</keyword>
<keyword evidence="9 11" id="KW-0057">Aromatic amino acid biosynthesis</keyword>
<gene>
    <name evidence="11" type="primary">aroK</name>
    <name evidence="12" type="ORF">M0651_02790</name>
</gene>
<feature type="binding site" evidence="11">
    <location>
        <position position="37"/>
    </location>
    <ligand>
        <name>substrate</name>
    </ligand>
</feature>
<evidence type="ECO:0000256" key="8">
    <source>
        <dbReference type="ARBA" id="ARBA00022840"/>
    </source>
</evidence>
<dbReference type="Gene3D" id="3.40.50.300">
    <property type="entry name" value="P-loop containing nucleotide triphosphate hydrolases"/>
    <property type="match status" value="1"/>
</dbReference>
<organism evidence="12 13">
    <name type="scientific">Paenibacillus mellifer</name>
    <dbReference type="NCBI Taxonomy" id="2937794"/>
    <lineage>
        <taxon>Bacteria</taxon>
        <taxon>Bacillati</taxon>
        <taxon>Bacillota</taxon>
        <taxon>Bacilli</taxon>
        <taxon>Bacillales</taxon>
        <taxon>Paenibacillaceae</taxon>
        <taxon>Paenibacillus</taxon>
    </lineage>
</organism>
<dbReference type="PRINTS" id="PR01100">
    <property type="entry name" value="SHIKIMTKNASE"/>
</dbReference>
<name>A0A9X2BNI4_9BACL</name>
<dbReference type="Pfam" id="PF01202">
    <property type="entry name" value="SKI"/>
    <property type="match status" value="1"/>
</dbReference>
<evidence type="ECO:0000256" key="5">
    <source>
        <dbReference type="ARBA" id="ARBA00022679"/>
    </source>
</evidence>
<dbReference type="InterPro" id="IPR000623">
    <property type="entry name" value="Shikimate_kinase/TSH1"/>
</dbReference>
<keyword evidence="5 11" id="KW-0808">Transferase</keyword>
<evidence type="ECO:0000256" key="4">
    <source>
        <dbReference type="ARBA" id="ARBA00022605"/>
    </source>
</evidence>
<evidence type="ECO:0000313" key="12">
    <source>
        <dbReference type="EMBL" id="MCK8486093.1"/>
    </source>
</evidence>
<dbReference type="GO" id="GO:0009423">
    <property type="term" value="P:chorismate biosynthetic process"/>
    <property type="evidence" value="ECO:0007669"/>
    <property type="project" value="UniProtKB-UniRule"/>
</dbReference>
<feature type="binding site" evidence="11">
    <location>
        <position position="19"/>
    </location>
    <ligand>
        <name>Mg(2+)</name>
        <dbReference type="ChEBI" id="CHEBI:18420"/>
    </ligand>
</feature>
<dbReference type="RefSeq" id="WP_248550335.1">
    <property type="nucleotide sequence ID" value="NZ_JALPRK010000002.1"/>
</dbReference>
<dbReference type="PANTHER" id="PTHR21087:SF16">
    <property type="entry name" value="SHIKIMATE KINASE 1, CHLOROPLASTIC"/>
    <property type="match status" value="1"/>
</dbReference>
<proteinExistence type="inferred from homology"/>
<keyword evidence="6 11" id="KW-0547">Nucleotide-binding</keyword>
<comment type="catalytic activity">
    <reaction evidence="10 11">
        <text>shikimate + ATP = 3-phosphoshikimate + ADP + H(+)</text>
        <dbReference type="Rhea" id="RHEA:13121"/>
        <dbReference type="ChEBI" id="CHEBI:15378"/>
        <dbReference type="ChEBI" id="CHEBI:30616"/>
        <dbReference type="ChEBI" id="CHEBI:36208"/>
        <dbReference type="ChEBI" id="CHEBI:145989"/>
        <dbReference type="ChEBI" id="CHEBI:456216"/>
        <dbReference type="EC" id="2.7.1.71"/>
    </reaction>
</comment>
<feature type="binding site" evidence="11">
    <location>
        <position position="121"/>
    </location>
    <ligand>
        <name>ATP</name>
        <dbReference type="ChEBI" id="CHEBI:30616"/>
    </ligand>
</feature>
<evidence type="ECO:0000256" key="10">
    <source>
        <dbReference type="ARBA" id="ARBA00048567"/>
    </source>
</evidence>
<dbReference type="GO" id="GO:0005524">
    <property type="term" value="F:ATP binding"/>
    <property type="evidence" value="ECO:0007669"/>
    <property type="project" value="UniProtKB-UniRule"/>
</dbReference>
<feature type="binding site" evidence="11">
    <location>
        <begin position="15"/>
        <end position="20"/>
    </location>
    <ligand>
        <name>ATP</name>
        <dbReference type="ChEBI" id="CHEBI:30616"/>
    </ligand>
</feature>
<dbReference type="CDD" id="cd00464">
    <property type="entry name" value="SK"/>
    <property type="match status" value="1"/>
</dbReference>
<dbReference type="InterPro" id="IPR031322">
    <property type="entry name" value="Shikimate/glucono_kinase"/>
</dbReference>
<feature type="binding site" evidence="11">
    <location>
        <position position="83"/>
    </location>
    <ligand>
        <name>substrate</name>
    </ligand>
</feature>
<dbReference type="InterPro" id="IPR027417">
    <property type="entry name" value="P-loop_NTPase"/>
</dbReference>
<comment type="cofactor">
    <cofactor evidence="11">
        <name>Mg(2+)</name>
        <dbReference type="ChEBI" id="CHEBI:18420"/>
    </cofactor>
    <text evidence="11">Binds 1 Mg(2+) ion per subunit.</text>
</comment>
<dbReference type="GO" id="GO:0009073">
    <property type="term" value="P:aromatic amino acid family biosynthetic process"/>
    <property type="evidence" value="ECO:0007669"/>
    <property type="project" value="UniProtKB-KW"/>
</dbReference>
<evidence type="ECO:0000313" key="13">
    <source>
        <dbReference type="Proteomes" id="UP001139534"/>
    </source>
</evidence>
<keyword evidence="11" id="KW-0963">Cytoplasm</keyword>